<keyword evidence="2" id="KW-0902">Two-component regulatory system</keyword>
<keyword evidence="1 6" id="KW-0597">Phosphoprotein</keyword>
<keyword evidence="11" id="KW-1185">Reference proteome</keyword>
<feature type="domain" description="Response regulatory" evidence="8">
    <location>
        <begin position="2"/>
        <end position="116"/>
    </location>
</feature>
<dbReference type="Gene3D" id="1.10.10.10">
    <property type="entry name" value="Winged helix-like DNA-binding domain superfamily/Winged helix DNA-binding domain"/>
    <property type="match status" value="1"/>
</dbReference>
<dbReference type="InterPro" id="IPR039420">
    <property type="entry name" value="WalR-like"/>
</dbReference>
<evidence type="ECO:0000313" key="11">
    <source>
        <dbReference type="Proteomes" id="UP000003165"/>
    </source>
</evidence>
<evidence type="ECO:0000256" key="5">
    <source>
        <dbReference type="ARBA" id="ARBA00023163"/>
    </source>
</evidence>
<dbReference type="SMART" id="SM00448">
    <property type="entry name" value="REC"/>
    <property type="match status" value="1"/>
</dbReference>
<dbReference type="EMBL" id="ACIS01000001">
    <property type="protein sequence ID" value="EEG10394.1"/>
    <property type="molecule type" value="Genomic_DNA"/>
</dbReference>
<dbReference type="FunFam" id="3.40.50.2300:FF:000002">
    <property type="entry name" value="DNA-binding response regulator PhoP"/>
    <property type="match status" value="1"/>
</dbReference>
<dbReference type="CDD" id="cd17624">
    <property type="entry name" value="REC_OmpR_PmrA-like"/>
    <property type="match status" value="1"/>
</dbReference>
<sequence length="227" mass="25770">MRILLVEDQADLARWLARALTASGYVVDVIHDGLNADTALQTEPYDLVVLDLNLPRLSGKDVLVRLRARHQTLPVLILTAHGELSDKVEGLELGADDYLVKPFELVELEARLKALLRRHQGHDNEPLRCGALVFDKQERLFRLGTERLVLTRREHAVLEALMRRAGQPVNRERLFSQVFSLDDEVNPEAIEIYIHRLRKKLEGSDVAITTLRGLGYLLEERHGARPA</sequence>
<evidence type="ECO:0000313" key="10">
    <source>
        <dbReference type="EMBL" id="EEG10394.1"/>
    </source>
</evidence>
<keyword evidence="4 7" id="KW-0238">DNA-binding</keyword>
<keyword evidence="3" id="KW-0805">Transcription regulation</keyword>
<dbReference type="PROSITE" id="PS50110">
    <property type="entry name" value="RESPONSE_REGULATORY"/>
    <property type="match status" value="1"/>
</dbReference>
<evidence type="ECO:0000256" key="6">
    <source>
        <dbReference type="PROSITE-ProRule" id="PRU00169"/>
    </source>
</evidence>
<dbReference type="Proteomes" id="UP000003165">
    <property type="component" value="Unassembled WGS sequence"/>
</dbReference>
<evidence type="ECO:0000259" key="8">
    <source>
        <dbReference type="PROSITE" id="PS50110"/>
    </source>
</evidence>
<gene>
    <name evidence="10" type="ORF">FuraDRAFT_0376</name>
</gene>
<dbReference type="Gene3D" id="6.10.250.690">
    <property type="match status" value="1"/>
</dbReference>
<evidence type="ECO:0000259" key="9">
    <source>
        <dbReference type="PROSITE" id="PS51755"/>
    </source>
</evidence>
<protein>
    <submittedName>
        <fullName evidence="10">Two component transcriptional regulator, winged helix family</fullName>
    </submittedName>
</protein>
<dbReference type="SUPFAM" id="SSF52172">
    <property type="entry name" value="CheY-like"/>
    <property type="match status" value="1"/>
</dbReference>
<dbReference type="InterPro" id="IPR011006">
    <property type="entry name" value="CheY-like_superfamily"/>
</dbReference>
<reference evidence="10 11" key="1">
    <citation type="submission" date="2009-02" db="EMBL/GenBank/DDBJ databases">
        <title>Sequencing of the draft genome and assembly of Lutiella nitroferrum 2002.</title>
        <authorList>
            <consortium name="US DOE Joint Genome Institute (JGI-PGF)"/>
            <person name="Lucas S."/>
            <person name="Copeland A."/>
            <person name="Lapidus A."/>
            <person name="Glavina del Rio T."/>
            <person name="Tice H."/>
            <person name="Bruce D."/>
            <person name="Goodwin L."/>
            <person name="Pitluck S."/>
            <person name="Larimer F."/>
            <person name="Land M.L."/>
            <person name="Hauser L."/>
            <person name="Coates J.D."/>
        </authorList>
    </citation>
    <scope>NUCLEOTIDE SEQUENCE [LARGE SCALE GENOMIC DNA]</scope>
    <source>
        <strain evidence="10 11">2002</strain>
    </source>
</reference>
<proteinExistence type="predicted"/>
<dbReference type="InterPro" id="IPR001789">
    <property type="entry name" value="Sig_transdc_resp-reg_receiver"/>
</dbReference>
<dbReference type="Pfam" id="PF00486">
    <property type="entry name" value="Trans_reg_C"/>
    <property type="match status" value="1"/>
</dbReference>
<dbReference type="GO" id="GO:0000976">
    <property type="term" value="F:transcription cis-regulatory region binding"/>
    <property type="evidence" value="ECO:0007669"/>
    <property type="project" value="TreeGrafter"/>
</dbReference>
<organism evidence="10 11">
    <name type="scientific">Pseudogulbenkiania ferrooxidans 2002</name>
    <dbReference type="NCBI Taxonomy" id="279714"/>
    <lineage>
        <taxon>Bacteria</taxon>
        <taxon>Pseudomonadati</taxon>
        <taxon>Pseudomonadota</taxon>
        <taxon>Betaproteobacteria</taxon>
        <taxon>Neisseriales</taxon>
        <taxon>Chromobacteriaceae</taxon>
        <taxon>Pseudogulbenkiania</taxon>
    </lineage>
</organism>
<dbReference type="PANTHER" id="PTHR48111">
    <property type="entry name" value="REGULATOR OF RPOS"/>
    <property type="match status" value="1"/>
</dbReference>
<dbReference type="Pfam" id="PF00072">
    <property type="entry name" value="Response_reg"/>
    <property type="match status" value="1"/>
</dbReference>
<dbReference type="PANTHER" id="PTHR48111:SF67">
    <property type="entry name" value="TRANSCRIPTIONAL REGULATORY PROTEIN TCTD"/>
    <property type="match status" value="1"/>
</dbReference>
<dbReference type="eggNOG" id="COG0745">
    <property type="taxonomic scope" value="Bacteria"/>
</dbReference>
<evidence type="ECO:0000256" key="4">
    <source>
        <dbReference type="ARBA" id="ARBA00023125"/>
    </source>
</evidence>
<keyword evidence="5" id="KW-0804">Transcription</keyword>
<dbReference type="GO" id="GO:0005829">
    <property type="term" value="C:cytosol"/>
    <property type="evidence" value="ECO:0007669"/>
    <property type="project" value="TreeGrafter"/>
</dbReference>
<dbReference type="GO" id="GO:0006355">
    <property type="term" value="P:regulation of DNA-templated transcription"/>
    <property type="evidence" value="ECO:0007669"/>
    <property type="project" value="InterPro"/>
</dbReference>
<dbReference type="AlphaFoldDB" id="B9YZ41"/>
<evidence type="ECO:0000256" key="3">
    <source>
        <dbReference type="ARBA" id="ARBA00023015"/>
    </source>
</evidence>
<name>B9YZ41_9NEIS</name>
<evidence type="ECO:0000256" key="2">
    <source>
        <dbReference type="ARBA" id="ARBA00023012"/>
    </source>
</evidence>
<dbReference type="CDD" id="cd00383">
    <property type="entry name" value="trans_reg_C"/>
    <property type="match status" value="1"/>
</dbReference>
<dbReference type="PROSITE" id="PS51755">
    <property type="entry name" value="OMPR_PHOB"/>
    <property type="match status" value="1"/>
</dbReference>
<dbReference type="Gene3D" id="3.40.50.2300">
    <property type="match status" value="1"/>
</dbReference>
<dbReference type="GO" id="GO:0032993">
    <property type="term" value="C:protein-DNA complex"/>
    <property type="evidence" value="ECO:0007669"/>
    <property type="project" value="TreeGrafter"/>
</dbReference>
<feature type="modified residue" description="4-aspartylphosphate" evidence="6">
    <location>
        <position position="51"/>
    </location>
</feature>
<dbReference type="SMART" id="SM00862">
    <property type="entry name" value="Trans_reg_C"/>
    <property type="match status" value="1"/>
</dbReference>
<feature type="DNA-binding region" description="OmpR/PhoB-type" evidence="7">
    <location>
        <begin position="124"/>
        <end position="220"/>
    </location>
</feature>
<accession>B9YZ41</accession>
<comment type="caution">
    <text evidence="10">The sequence shown here is derived from an EMBL/GenBank/DDBJ whole genome shotgun (WGS) entry which is preliminary data.</text>
</comment>
<dbReference type="InterPro" id="IPR001867">
    <property type="entry name" value="OmpR/PhoB-type_DNA-bd"/>
</dbReference>
<dbReference type="GO" id="GO:0000156">
    <property type="term" value="F:phosphorelay response regulator activity"/>
    <property type="evidence" value="ECO:0007669"/>
    <property type="project" value="TreeGrafter"/>
</dbReference>
<feature type="domain" description="OmpR/PhoB-type" evidence="9">
    <location>
        <begin position="124"/>
        <end position="220"/>
    </location>
</feature>
<evidence type="ECO:0000256" key="1">
    <source>
        <dbReference type="ARBA" id="ARBA00022553"/>
    </source>
</evidence>
<evidence type="ECO:0000256" key="7">
    <source>
        <dbReference type="PROSITE-ProRule" id="PRU01091"/>
    </source>
</evidence>
<dbReference type="RefSeq" id="WP_008952396.1">
    <property type="nucleotide sequence ID" value="NZ_ACIS01000001.1"/>
</dbReference>
<dbReference type="InterPro" id="IPR036388">
    <property type="entry name" value="WH-like_DNA-bd_sf"/>
</dbReference>